<dbReference type="SUPFAM" id="SSF47413">
    <property type="entry name" value="lambda repressor-like DNA-binding domains"/>
    <property type="match status" value="1"/>
</dbReference>
<dbReference type="InterPro" id="IPR000843">
    <property type="entry name" value="HTH_LacI"/>
</dbReference>
<dbReference type="PANTHER" id="PTHR30146">
    <property type="entry name" value="LACI-RELATED TRANSCRIPTIONAL REPRESSOR"/>
    <property type="match status" value="1"/>
</dbReference>
<protein>
    <submittedName>
        <fullName evidence="5">LacI family DNA-binding transcriptional regulator</fullName>
    </submittedName>
</protein>
<evidence type="ECO:0000259" key="4">
    <source>
        <dbReference type="PROSITE" id="PS50932"/>
    </source>
</evidence>
<name>A0ABV7R517_9RHOB</name>
<feature type="domain" description="HTH lacI-type" evidence="4">
    <location>
        <begin position="11"/>
        <end position="65"/>
    </location>
</feature>
<keyword evidence="6" id="KW-1185">Reference proteome</keyword>
<dbReference type="InterPro" id="IPR028082">
    <property type="entry name" value="Peripla_BP_I"/>
</dbReference>
<evidence type="ECO:0000256" key="1">
    <source>
        <dbReference type="ARBA" id="ARBA00023015"/>
    </source>
</evidence>
<dbReference type="Gene3D" id="1.10.260.40">
    <property type="entry name" value="lambda repressor-like DNA-binding domains"/>
    <property type="match status" value="1"/>
</dbReference>
<dbReference type="CDD" id="cd06267">
    <property type="entry name" value="PBP1_LacI_sugar_binding-like"/>
    <property type="match status" value="1"/>
</dbReference>
<keyword evidence="3" id="KW-0804">Transcription</keyword>
<dbReference type="InterPro" id="IPR046335">
    <property type="entry name" value="LacI/GalR-like_sensor"/>
</dbReference>
<sequence>MTRKTEAADIRTMEDFATYVGLSRPTVSKYFNDPASVRDKTRKRIEAAVAVSGFRPNLFAVNLKRRRTKILGVILPNRADPFYMELTRRIEEIADDAGYFAVVLSSGGRPDREAEAIERFQSMNIAGAIVAPLGQPGAQGKLASLGSRIPLIYVDSPGADDAPFVGTDNSQSFGLIVDYLCRSGDAPCFLGMPDVNRNAHARRIAYERAMAAAGHDPMVLSIPEGSSWDFEKFGHEQMCRAMQAGLPSGTLLCANDRIAFGALLAAWEAGRRVGHGAGFDLRIAGHDDHPLARYTCPPLTTVAQDYAEIARQATARLLAMLGERDPEPAPEGGGDQLLLKASIMLRSSA</sequence>
<evidence type="ECO:0000313" key="6">
    <source>
        <dbReference type="Proteomes" id="UP001595721"/>
    </source>
</evidence>
<evidence type="ECO:0000256" key="2">
    <source>
        <dbReference type="ARBA" id="ARBA00023125"/>
    </source>
</evidence>
<dbReference type="SMART" id="SM00354">
    <property type="entry name" value="HTH_LACI"/>
    <property type="match status" value="1"/>
</dbReference>
<evidence type="ECO:0000313" key="5">
    <source>
        <dbReference type="EMBL" id="MFC3528628.1"/>
    </source>
</evidence>
<dbReference type="RefSeq" id="WP_377744382.1">
    <property type="nucleotide sequence ID" value="NZ_JBHRXJ010000006.1"/>
</dbReference>
<dbReference type="SUPFAM" id="SSF53822">
    <property type="entry name" value="Periplasmic binding protein-like I"/>
    <property type="match status" value="1"/>
</dbReference>
<keyword evidence="2 5" id="KW-0238">DNA-binding</keyword>
<dbReference type="Pfam" id="PF00356">
    <property type="entry name" value="LacI"/>
    <property type="match status" value="1"/>
</dbReference>
<dbReference type="Proteomes" id="UP001595721">
    <property type="component" value="Unassembled WGS sequence"/>
</dbReference>
<proteinExistence type="predicted"/>
<accession>A0ABV7R517</accession>
<dbReference type="Pfam" id="PF13377">
    <property type="entry name" value="Peripla_BP_3"/>
    <property type="match status" value="1"/>
</dbReference>
<dbReference type="PANTHER" id="PTHR30146:SF109">
    <property type="entry name" value="HTH-TYPE TRANSCRIPTIONAL REGULATOR GALS"/>
    <property type="match status" value="1"/>
</dbReference>
<dbReference type="Gene3D" id="3.40.50.2300">
    <property type="match status" value="2"/>
</dbReference>
<keyword evidence="1" id="KW-0805">Transcription regulation</keyword>
<comment type="caution">
    <text evidence="5">The sequence shown here is derived from an EMBL/GenBank/DDBJ whole genome shotgun (WGS) entry which is preliminary data.</text>
</comment>
<dbReference type="PROSITE" id="PS50932">
    <property type="entry name" value="HTH_LACI_2"/>
    <property type="match status" value="1"/>
</dbReference>
<dbReference type="EMBL" id="JBHRXJ010000006">
    <property type="protein sequence ID" value="MFC3528628.1"/>
    <property type="molecule type" value="Genomic_DNA"/>
</dbReference>
<dbReference type="CDD" id="cd01392">
    <property type="entry name" value="HTH_LacI"/>
    <property type="match status" value="1"/>
</dbReference>
<reference evidence="6" key="1">
    <citation type="journal article" date="2019" name="Int. J. Syst. Evol. Microbiol.">
        <title>The Global Catalogue of Microorganisms (GCM) 10K type strain sequencing project: providing services to taxonomists for standard genome sequencing and annotation.</title>
        <authorList>
            <consortium name="The Broad Institute Genomics Platform"/>
            <consortium name="The Broad Institute Genome Sequencing Center for Infectious Disease"/>
            <person name="Wu L."/>
            <person name="Ma J."/>
        </authorList>
    </citation>
    <scope>NUCLEOTIDE SEQUENCE [LARGE SCALE GENOMIC DNA]</scope>
    <source>
        <strain evidence="6">KCTC 42899</strain>
    </source>
</reference>
<organism evidence="5 6">
    <name type="scientific">Paracoccus mangrovi</name>
    <dbReference type="NCBI Taxonomy" id="1715645"/>
    <lineage>
        <taxon>Bacteria</taxon>
        <taxon>Pseudomonadati</taxon>
        <taxon>Pseudomonadota</taxon>
        <taxon>Alphaproteobacteria</taxon>
        <taxon>Rhodobacterales</taxon>
        <taxon>Paracoccaceae</taxon>
        <taxon>Paracoccus</taxon>
    </lineage>
</organism>
<dbReference type="InterPro" id="IPR010982">
    <property type="entry name" value="Lambda_DNA-bd_dom_sf"/>
</dbReference>
<evidence type="ECO:0000256" key="3">
    <source>
        <dbReference type="ARBA" id="ARBA00023163"/>
    </source>
</evidence>
<dbReference type="GO" id="GO:0003677">
    <property type="term" value="F:DNA binding"/>
    <property type="evidence" value="ECO:0007669"/>
    <property type="project" value="UniProtKB-KW"/>
</dbReference>
<gene>
    <name evidence="5" type="ORF">ACFOMH_10610</name>
</gene>